<evidence type="ECO:0000256" key="3">
    <source>
        <dbReference type="ARBA" id="ARBA00023143"/>
    </source>
</evidence>
<feature type="domain" description="Flagellar basal-body/hook protein C-terminal" evidence="6">
    <location>
        <begin position="65"/>
        <end position="106"/>
    </location>
</feature>
<protein>
    <submittedName>
        <fullName evidence="7">Flagellar basal body rod protein</fullName>
    </submittedName>
</protein>
<reference evidence="8" key="1">
    <citation type="submission" date="2017-09" db="EMBL/GenBank/DDBJ databases">
        <authorList>
            <person name="Regsiter A."/>
            <person name="William W."/>
        </authorList>
    </citation>
    <scope>NUCLEOTIDE SEQUENCE [LARGE SCALE GENOMIC DNA]</scope>
    <source>
        <strain evidence="8">500-1</strain>
    </source>
</reference>
<feature type="domain" description="Flagellar basal body rod protein N-terminal" evidence="5">
    <location>
        <begin position="4"/>
        <end position="32"/>
    </location>
</feature>
<dbReference type="Pfam" id="PF00460">
    <property type="entry name" value="Flg_bb_rod"/>
    <property type="match status" value="1"/>
</dbReference>
<sequence length="108" mass="11129">MSEVNASALSALSTVQQVSANNIANVNTDGFQPSSVGLETGPEGQGVRVGSINQSSEQGPVIDGVELSNTDLGTEMVDMMTTSRAFSANTAAIRVSEQMTGHLLNMVA</sequence>
<evidence type="ECO:0000259" key="6">
    <source>
        <dbReference type="Pfam" id="PF06429"/>
    </source>
</evidence>
<name>A0A2C8F694_9BACT</name>
<feature type="region of interest" description="Disordered" evidence="4">
    <location>
        <begin position="33"/>
        <end position="65"/>
    </location>
</feature>
<dbReference type="GO" id="GO:0009425">
    <property type="term" value="C:bacterial-type flagellum basal body"/>
    <property type="evidence" value="ECO:0007669"/>
    <property type="project" value="UniProtKB-SubCell"/>
</dbReference>
<evidence type="ECO:0000313" key="8">
    <source>
        <dbReference type="Proteomes" id="UP000219215"/>
    </source>
</evidence>
<keyword evidence="7" id="KW-0282">Flagellum</keyword>
<dbReference type="OrthoDB" id="7357187at2"/>
<dbReference type="Proteomes" id="UP000219215">
    <property type="component" value="Chromosome DPRO"/>
</dbReference>
<keyword evidence="3" id="KW-0975">Bacterial flagellum</keyword>
<dbReference type="InterPro" id="IPR010930">
    <property type="entry name" value="Flg_bb/hook_C_dom"/>
</dbReference>
<keyword evidence="7" id="KW-0966">Cell projection</keyword>
<keyword evidence="8" id="KW-1185">Reference proteome</keyword>
<dbReference type="RefSeq" id="WP_097010857.1">
    <property type="nucleotide sequence ID" value="NZ_LT907975.1"/>
</dbReference>
<comment type="similarity">
    <text evidence="2">Belongs to the flagella basal body rod proteins family.</text>
</comment>
<evidence type="ECO:0000256" key="4">
    <source>
        <dbReference type="SAM" id="MobiDB-lite"/>
    </source>
</evidence>
<dbReference type="AlphaFoldDB" id="A0A2C8F694"/>
<dbReference type="PANTHER" id="PTHR30435:SF19">
    <property type="entry name" value="FLAGELLAR BASAL-BODY ROD PROTEIN FLGG"/>
    <property type="match status" value="1"/>
</dbReference>
<evidence type="ECO:0000259" key="5">
    <source>
        <dbReference type="Pfam" id="PF00460"/>
    </source>
</evidence>
<dbReference type="EMBL" id="LT907975">
    <property type="protein sequence ID" value="SOB57645.1"/>
    <property type="molecule type" value="Genomic_DNA"/>
</dbReference>
<organism evidence="7 8">
    <name type="scientific">Pseudodesulfovibrio profundus</name>
    <dbReference type="NCBI Taxonomy" id="57320"/>
    <lineage>
        <taxon>Bacteria</taxon>
        <taxon>Pseudomonadati</taxon>
        <taxon>Thermodesulfobacteriota</taxon>
        <taxon>Desulfovibrionia</taxon>
        <taxon>Desulfovibrionales</taxon>
        <taxon>Desulfovibrionaceae</taxon>
    </lineage>
</organism>
<dbReference type="InterPro" id="IPR019776">
    <property type="entry name" value="Flagellar_basal_body_rod_CS"/>
</dbReference>
<keyword evidence="7" id="KW-0969">Cilium</keyword>
<dbReference type="InterPro" id="IPR001444">
    <property type="entry name" value="Flag_bb_rod_N"/>
</dbReference>
<accession>A0A2C8F694</accession>
<dbReference type="PANTHER" id="PTHR30435">
    <property type="entry name" value="FLAGELLAR PROTEIN"/>
    <property type="match status" value="1"/>
</dbReference>
<comment type="subcellular location">
    <subcellularLocation>
        <location evidence="1">Bacterial flagellum basal body</location>
    </subcellularLocation>
</comment>
<dbReference type="KEGG" id="pprf:DPRO_0758"/>
<gene>
    <name evidence="7" type="ORF">DPRO_0758</name>
</gene>
<evidence type="ECO:0000256" key="1">
    <source>
        <dbReference type="ARBA" id="ARBA00004117"/>
    </source>
</evidence>
<proteinExistence type="inferred from homology"/>
<dbReference type="PROSITE" id="PS00588">
    <property type="entry name" value="FLAGELLA_BB_ROD"/>
    <property type="match status" value="1"/>
</dbReference>
<evidence type="ECO:0000256" key="2">
    <source>
        <dbReference type="ARBA" id="ARBA00009677"/>
    </source>
</evidence>
<dbReference type="Pfam" id="PF06429">
    <property type="entry name" value="Flg_bbr_C"/>
    <property type="match status" value="1"/>
</dbReference>
<evidence type="ECO:0000313" key="7">
    <source>
        <dbReference type="EMBL" id="SOB57645.1"/>
    </source>
</evidence>